<dbReference type="Pfam" id="PF00486">
    <property type="entry name" value="Trans_reg_C"/>
    <property type="match status" value="1"/>
</dbReference>
<reference evidence="12" key="1">
    <citation type="submission" date="2021-01" db="EMBL/GenBank/DDBJ databases">
        <title>Genomic Encyclopedia of Type Strains, Phase IV (KMG-IV): sequencing the most valuable type-strain genomes for metagenomic binning, comparative biology and taxonomic classification.</title>
        <authorList>
            <person name="Goeker M."/>
        </authorList>
    </citation>
    <scope>NUCLEOTIDE SEQUENCE</scope>
    <source>
        <strain evidence="12">DSM 23230</strain>
    </source>
</reference>
<dbReference type="Gene3D" id="1.10.10.10">
    <property type="entry name" value="Winged helix-like DNA-binding domain superfamily/Winged helix DNA-binding domain"/>
    <property type="match status" value="1"/>
</dbReference>
<dbReference type="Proteomes" id="UP000774000">
    <property type="component" value="Unassembled WGS sequence"/>
</dbReference>
<dbReference type="GO" id="GO:0005829">
    <property type="term" value="C:cytosol"/>
    <property type="evidence" value="ECO:0007669"/>
    <property type="project" value="TreeGrafter"/>
</dbReference>
<gene>
    <name evidence="12" type="ORF">JOC47_000275</name>
</gene>
<evidence type="ECO:0000256" key="9">
    <source>
        <dbReference type="PROSITE-ProRule" id="PRU01091"/>
    </source>
</evidence>
<dbReference type="AlphaFoldDB" id="A0A938XQ87"/>
<dbReference type="GO" id="GO:0000156">
    <property type="term" value="F:phosphorelay response regulator activity"/>
    <property type="evidence" value="ECO:0007669"/>
    <property type="project" value="TreeGrafter"/>
</dbReference>
<evidence type="ECO:0000256" key="1">
    <source>
        <dbReference type="ARBA" id="ARBA00018672"/>
    </source>
</evidence>
<dbReference type="EMBL" id="JAFBDQ010000001">
    <property type="protein sequence ID" value="MBM7555451.1"/>
    <property type="molecule type" value="Genomic_DNA"/>
</dbReference>
<evidence type="ECO:0000256" key="8">
    <source>
        <dbReference type="PROSITE-ProRule" id="PRU00169"/>
    </source>
</evidence>
<dbReference type="Gene3D" id="6.10.250.690">
    <property type="match status" value="1"/>
</dbReference>
<comment type="caution">
    <text evidence="12">The sequence shown here is derived from an EMBL/GenBank/DDBJ whole genome shotgun (WGS) entry which is preliminary data.</text>
</comment>
<evidence type="ECO:0000256" key="6">
    <source>
        <dbReference type="ARBA" id="ARBA00023163"/>
    </source>
</evidence>
<evidence type="ECO:0000256" key="4">
    <source>
        <dbReference type="ARBA" id="ARBA00023015"/>
    </source>
</evidence>
<accession>A0A938XQ87</accession>
<dbReference type="SUPFAM" id="SSF46894">
    <property type="entry name" value="C-terminal effector domain of the bipartite response regulators"/>
    <property type="match status" value="1"/>
</dbReference>
<feature type="domain" description="Response regulatory" evidence="10">
    <location>
        <begin position="4"/>
        <end position="120"/>
    </location>
</feature>
<dbReference type="SUPFAM" id="SSF52172">
    <property type="entry name" value="CheY-like"/>
    <property type="match status" value="1"/>
</dbReference>
<dbReference type="Pfam" id="PF00072">
    <property type="entry name" value="Response_reg"/>
    <property type="match status" value="1"/>
</dbReference>
<dbReference type="FunFam" id="1.10.10.10:FF:000018">
    <property type="entry name" value="DNA-binding response regulator ResD"/>
    <property type="match status" value="1"/>
</dbReference>
<feature type="DNA-binding region" description="OmpR/PhoB-type" evidence="9">
    <location>
        <begin position="132"/>
        <end position="230"/>
    </location>
</feature>
<keyword evidence="4" id="KW-0805">Transcription regulation</keyword>
<dbReference type="PANTHER" id="PTHR48111">
    <property type="entry name" value="REGULATOR OF RPOS"/>
    <property type="match status" value="1"/>
</dbReference>
<dbReference type="CDD" id="cd00383">
    <property type="entry name" value="trans_reg_C"/>
    <property type="match status" value="1"/>
</dbReference>
<dbReference type="InterPro" id="IPR039420">
    <property type="entry name" value="WalR-like"/>
</dbReference>
<evidence type="ECO:0000259" key="11">
    <source>
        <dbReference type="PROSITE" id="PS51755"/>
    </source>
</evidence>
<comment type="function">
    <text evidence="7">May play the central regulatory role in sporulation. It may be an element of the effector pathway responsible for the activation of sporulation genes in response to nutritional stress. Spo0A may act in concert with spo0H (a sigma factor) to control the expression of some genes that are critical to the sporulation process.</text>
</comment>
<dbReference type="SMART" id="SM00448">
    <property type="entry name" value="REC"/>
    <property type="match status" value="1"/>
</dbReference>
<dbReference type="InterPro" id="IPR011006">
    <property type="entry name" value="CheY-like_superfamily"/>
</dbReference>
<evidence type="ECO:0000256" key="5">
    <source>
        <dbReference type="ARBA" id="ARBA00023125"/>
    </source>
</evidence>
<feature type="modified residue" description="4-aspartylphosphate" evidence="8">
    <location>
        <position position="53"/>
    </location>
</feature>
<evidence type="ECO:0000256" key="7">
    <source>
        <dbReference type="ARBA" id="ARBA00024867"/>
    </source>
</evidence>
<keyword evidence="2 8" id="KW-0597">Phosphoprotein</keyword>
<dbReference type="FunFam" id="3.40.50.2300:FF:000001">
    <property type="entry name" value="DNA-binding response regulator PhoB"/>
    <property type="match status" value="1"/>
</dbReference>
<evidence type="ECO:0000259" key="10">
    <source>
        <dbReference type="PROSITE" id="PS50110"/>
    </source>
</evidence>
<dbReference type="PANTHER" id="PTHR48111:SF40">
    <property type="entry name" value="PHOSPHATE REGULON TRANSCRIPTIONAL REGULATORY PROTEIN PHOB"/>
    <property type="match status" value="1"/>
</dbReference>
<evidence type="ECO:0000256" key="2">
    <source>
        <dbReference type="ARBA" id="ARBA00022553"/>
    </source>
</evidence>
<dbReference type="RefSeq" id="WP_204700161.1">
    <property type="nucleotide sequence ID" value="NZ_JAFBDQ010000001.1"/>
</dbReference>
<dbReference type="GO" id="GO:0006355">
    <property type="term" value="P:regulation of DNA-templated transcription"/>
    <property type="evidence" value="ECO:0007669"/>
    <property type="project" value="InterPro"/>
</dbReference>
<dbReference type="InterPro" id="IPR001867">
    <property type="entry name" value="OmpR/PhoB-type_DNA-bd"/>
</dbReference>
<dbReference type="InterPro" id="IPR001789">
    <property type="entry name" value="Sig_transdc_resp-reg_receiver"/>
</dbReference>
<feature type="domain" description="OmpR/PhoB-type" evidence="11">
    <location>
        <begin position="132"/>
        <end position="230"/>
    </location>
</feature>
<protein>
    <recommendedName>
        <fullName evidence="1">Stage 0 sporulation protein A homolog</fullName>
    </recommendedName>
</protein>
<name>A0A938XQ87_9FIRM</name>
<dbReference type="InterPro" id="IPR036388">
    <property type="entry name" value="WH-like_DNA-bd_sf"/>
</dbReference>
<dbReference type="PROSITE" id="PS50110">
    <property type="entry name" value="RESPONSE_REGULATORY"/>
    <property type="match status" value="1"/>
</dbReference>
<dbReference type="SMART" id="SM00862">
    <property type="entry name" value="Trans_reg_C"/>
    <property type="match status" value="1"/>
</dbReference>
<dbReference type="GO" id="GO:0032993">
    <property type="term" value="C:protein-DNA complex"/>
    <property type="evidence" value="ECO:0007669"/>
    <property type="project" value="TreeGrafter"/>
</dbReference>
<keyword evidence="3" id="KW-0902">Two-component regulatory system</keyword>
<proteinExistence type="predicted"/>
<organism evidence="12 13">
    <name type="scientific">Halanaerobacter jeridensis</name>
    <dbReference type="NCBI Taxonomy" id="706427"/>
    <lineage>
        <taxon>Bacteria</taxon>
        <taxon>Bacillati</taxon>
        <taxon>Bacillota</taxon>
        <taxon>Clostridia</taxon>
        <taxon>Halanaerobiales</taxon>
        <taxon>Halobacteroidaceae</taxon>
        <taxon>Halanaerobacter</taxon>
    </lineage>
</organism>
<dbReference type="PROSITE" id="PS51755">
    <property type="entry name" value="OMPR_PHOB"/>
    <property type="match status" value="1"/>
</dbReference>
<evidence type="ECO:0000256" key="3">
    <source>
        <dbReference type="ARBA" id="ARBA00023012"/>
    </source>
</evidence>
<keyword evidence="13" id="KW-1185">Reference proteome</keyword>
<keyword evidence="5 9" id="KW-0238">DNA-binding</keyword>
<evidence type="ECO:0000313" key="12">
    <source>
        <dbReference type="EMBL" id="MBM7555451.1"/>
    </source>
</evidence>
<keyword evidence="6" id="KW-0804">Transcription</keyword>
<dbReference type="GO" id="GO:0000976">
    <property type="term" value="F:transcription cis-regulatory region binding"/>
    <property type="evidence" value="ECO:0007669"/>
    <property type="project" value="TreeGrafter"/>
</dbReference>
<sequence>MGNKILVVDDEENIVKLVSYNLEQEGYEIITANEGKEALAKIEQENPDLMILDLMLPKVDGFDICRKVRKDGNTNNLPIIILSAKEEEIDKILGLELGADDYVTKPFSPRELIARVKAVLRRVDYTADEEKQEVLKTGAVELDLKKHQVRINDKEINLTPKEFELLSILIKHPGQVFSRDNLLGEIWDYNYHGDTRTVDVHVRRLRKKISEYSEQKHIITVRGVGYKFKED</sequence>
<dbReference type="CDD" id="cd19937">
    <property type="entry name" value="REC_OmpR_BsPhoP-like"/>
    <property type="match status" value="1"/>
</dbReference>
<dbReference type="Gene3D" id="3.40.50.2300">
    <property type="match status" value="1"/>
</dbReference>
<dbReference type="InterPro" id="IPR016032">
    <property type="entry name" value="Sig_transdc_resp-reg_C-effctor"/>
</dbReference>
<evidence type="ECO:0000313" key="13">
    <source>
        <dbReference type="Proteomes" id="UP000774000"/>
    </source>
</evidence>